<gene>
    <name evidence="3" type="ORF">GCM10008917_19560</name>
</gene>
<dbReference type="PROSITE" id="PS50943">
    <property type="entry name" value="HTH_CROC1"/>
    <property type="match status" value="1"/>
</dbReference>
<reference evidence="3 4" key="1">
    <citation type="journal article" date="2019" name="Int. J. Syst. Evol. Microbiol.">
        <title>The Global Catalogue of Microorganisms (GCM) 10K type strain sequencing project: providing services to taxonomists for standard genome sequencing and annotation.</title>
        <authorList>
            <consortium name="The Broad Institute Genomics Platform"/>
            <consortium name="The Broad Institute Genome Sequencing Center for Infectious Disease"/>
            <person name="Wu L."/>
            <person name="Ma J."/>
        </authorList>
    </citation>
    <scope>NUCLEOTIDE SEQUENCE [LARGE SCALE GENOMIC DNA]</scope>
    <source>
        <strain evidence="3 4">JCM 6486</strain>
    </source>
</reference>
<evidence type="ECO:0000313" key="4">
    <source>
        <dbReference type="Proteomes" id="UP001400965"/>
    </source>
</evidence>
<protein>
    <recommendedName>
        <fullName evidence="2">HTH cro/C1-type domain-containing protein</fullName>
    </recommendedName>
</protein>
<dbReference type="EMBL" id="BAAACP010000011">
    <property type="protein sequence ID" value="GAA0864769.1"/>
    <property type="molecule type" value="Genomic_DNA"/>
</dbReference>
<dbReference type="RefSeq" id="WP_346045447.1">
    <property type="nucleotide sequence ID" value="NZ_BAAACP010000011.1"/>
</dbReference>
<keyword evidence="4" id="KW-1185">Reference proteome</keyword>
<keyword evidence="1" id="KW-0238">DNA-binding</keyword>
<proteinExistence type="predicted"/>
<feature type="domain" description="HTH cro/C1-type" evidence="2">
    <location>
        <begin position="6"/>
        <end position="61"/>
    </location>
</feature>
<organism evidence="3 4">
    <name type="scientific">Paraclostridium tenue</name>
    <dbReference type="NCBI Taxonomy" id="1737"/>
    <lineage>
        <taxon>Bacteria</taxon>
        <taxon>Bacillati</taxon>
        <taxon>Bacillota</taxon>
        <taxon>Clostridia</taxon>
        <taxon>Peptostreptococcales</taxon>
        <taxon>Peptostreptococcaceae</taxon>
        <taxon>Paraclostridium</taxon>
    </lineage>
</organism>
<dbReference type="Proteomes" id="UP001400965">
    <property type="component" value="Unassembled WGS sequence"/>
</dbReference>
<sequence length="222" mass="25870">MIGEYLKTLRLERKLSQRALAEKSGVSNAEISRIESGERKKPSEEVLRALAFVLEVDFNDLLEKSCYLNLEPSFYNANLIDKTNFNIYKEQCEDRFISIITPRILKEGFNMKLSKKTFLGNIIATKDNYIWRIRFIPIHENIGAMANRYLMDVYGYLACYDEFNISKFTIATNNEDAFKKFIKKNPVNLNILVSVMLVDLENNEIVDEYIFEKTPLVLDYNS</sequence>
<dbReference type="PANTHER" id="PTHR46797">
    <property type="entry name" value="HTH-TYPE TRANSCRIPTIONAL REGULATOR"/>
    <property type="match status" value="1"/>
</dbReference>
<dbReference type="InterPro" id="IPR001387">
    <property type="entry name" value="Cro/C1-type_HTH"/>
</dbReference>
<dbReference type="PANTHER" id="PTHR46797:SF1">
    <property type="entry name" value="METHYLPHOSPHONATE SYNTHASE"/>
    <property type="match status" value="1"/>
</dbReference>
<evidence type="ECO:0000259" key="2">
    <source>
        <dbReference type="PROSITE" id="PS50943"/>
    </source>
</evidence>
<dbReference type="SUPFAM" id="SSF47413">
    <property type="entry name" value="lambda repressor-like DNA-binding domains"/>
    <property type="match status" value="1"/>
</dbReference>
<dbReference type="InterPro" id="IPR050807">
    <property type="entry name" value="TransReg_Diox_bact_type"/>
</dbReference>
<dbReference type="InterPro" id="IPR010982">
    <property type="entry name" value="Lambda_DNA-bd_dom_sf"/>
</dbReference>
<dbReference type="CDD" id="cd00093">
    <property type="entry name" value="HTH_XRE"/>
    <property type="match status" value="1"/>
</dbReference>
<dbReference type="Pfam" id="PF01381">
    <property type="entry name" value="HTH_3"/>
    <property type="match status" value="1"/>
</dbReference>
<name>A0ABN1M616_9FIRM</name>
<accession>A0ABN1M616</accession>
<dbReference type="Gene3D" id="1.10.260.40">
    <property type="entry name" value="lambda repressor-like DNA-binding domains"/>
    <property type="match status" value="1"/>
</dbReference>
<evidence type="ECO:0000256" key="1">
    <source>
        <dbReference type="ARBA" id="ARBA00023125"/>
    </source>
</evidence>
<dbReference type="SMART" id="SM00530">
    <property type="entry name" value="HTH_XRE"/>
    <property type="match status" value="1"/>
</dbReference>
<comment type="caution">
    <text evidence="3">The sequence shown here is derived from an EMBL/GenBank/DDBJ whole genome shotgun (WGS) entry which is preliminary data.</text>
</comment>
<evidence type="ECO:0000313" key="3">
    <source>
        <dbReference type="EMBL" id="GAA0864769.1"/>
    </source>
</evidence>